<dbReference type="RefSeq" id="WP_345558060.1">
    <property type="nucleotide sequence ID" value="NZ_BAABIK010000025.1"/>
</dbReference>
<feature type="transmembrane region" description="Helical" evidence="1">
    <location>
        <begin position="254"/>
        <end position="274"/>
    </location>
</feature>
<feature type="transmembrane region" description="Helical" evidence="1">
    <location>
        <begin position="378"/>
        <end position="397"/>
    </location>
</feature>
<evidence type="ECO:0008006" key="4">
    <source>
        <dbReference type="Google" id="ProtNLM"/>
    </source>
</evidence>
<feature type="transmembrane region" description="Helical" evidence="1">
    <location>
        <begin position="597"/>
        <end position="620"/>
    </location>
</feature>
<dbReference type="EMBL" id="BAABIK010000025">
    <property type="protein sequence ID" value="GAA4951155.1"/>
    <property type="molecule type" value="Genomic_DNA"/>
</dbReference>
<dbReference type="Proteomes" id="UP001499993">
    <property type="component" value="Unassembled WGS sequence"/>
</dbReference>
<sequence length="742" mass="78138">MDEQAMITRDLALRLCANATEFDQGWIEADAKIVVPFAAPRDTALIHRVVAAGRALGVERLLVGRTRAEFAYEPVTEVAADTASVVHVIRSWGDEPTDVLVAVEDFSAAVLVTSTTLTVAAGPPDFLRPLVGPDLESARTAFAEEARDSRDPELLRAAQAYNCLEPGARHARTPRGPGPDLAERLAVRARSLQEGSPGAAAVLRALRGGWAWAMLAVLLVAPFFVPATAAALPAAAGMLWLVAQLAWLSRSRTVAFSTLVRVLLLGALLVWPLAVAEDALTAYAGVDRWVAYTYVAVWVEEAGKLLPLLLVGLPARRRFRRLAAVDYLLLAAASGAGFQAAETLLRALPAGGAAALPFPGPAAFLPGAVAVPELGVHFSGHGVLTGLVGAALGLAVVGRRSGGAWLWLLPPAAFALAVLQHMMFNAAVAEAALGSPLEPHPATAVLYGFTGGGTADRWLLLFLLVCAVLLDYRTARCAAAVTPPLPGHPPLPGLRRRAYGRAIRLGVRVPGDIAPVFRRAALLWAHAPLRLALTLSDMLHEAAVMLAAARRGPAVLGTAWRFLRERRAYAMGAARSGERPWRRFPTREDLRSTEHRLGATLFGAAGAAGAAAGAFVLVAVCAAADAYGPAGGFHAHAAASPGGTPFTAYAAEALRHAADWYRALPPSALPWVWAWWAALLTLPAAGWSVPRAYPDAESFLREPSRMAGRVLGAAAPGQVPYAVAGLAGLLLPSVVERPLRRR</sequence>
<comment type="caution">
    <text evidence="2">The sequence shown here is derived from an EMBL/GenBank/DDBJ whole genome shotgun (WGS) entry which is preliminary data.</text>
</comment>
<gene>
    <name evidence="2" type="ORF">GCM10023224_39490</name>
</gene>
<feature type="transmembrane region" description="Helical" evidence="1">
    <location>
        <begin position="444"/>
        <end position="470"/>
    </location>
</feature>
<feature type="transmembrane region" description="Helical" evidence="1">
    <location>
        <begin position="210"/>
        <end position="242"/>
    </location>
</feature>
<evidence type="ECO:0000313" key="2">
    <source>
        <dbReference type="EMBL" id="GAA4951155.1"/>
    </source>
</evidence>
<keyword evidence="3" id="KW-1185">Reference proteome</keyword>
<organism evidence="2 3">
    <name type="scientific">Streptomonospora halophila</name>
    <dbReference type="NCBI Taxonomy" id="427369"/>
    <lineage>
        <taxon>Bacteria</taxon>
        <taxon>Bacillati</taxon>
        <taxon>Actinomycetota</taxon>
        <taxon>Actinomycetes</taxon>
        <taxon>Streptosporangiales</taxon>
        <taxon>Nocardiopsidaceae</taxon>
        <taxon>Streptomonospora</taxon>
    </lineage>
</organism>
<evidence type="ECO:0000256" key="1">
    <source>
        <dbReference type="SAM" id="Phobius"/>
    </source>
</evidence>
<evidence type="ECO:0000313" key="3">
    <source>
        <dbReference type="Proteomes" id="UP001499993"/>
    </source>
</evidence>
<proteinExistence type="predicted"/>
<accession>A0ABP9GR40</accession>
<keyword evidence="1" id="KW-1133">Transmembrane helix</keyword>
<keyword evidence="1" id="KW-0812">Transmembrane</keyword>
<reference evidence="3" key="1">
    <citation type="journal article" date="2019" name="Int. J. Syst. Evol. Microbiol.">
        <title>The Global Catalogue of Microorganisms (GCM) 10K type strain sequencing project: providing services to taxonomists for standard genome sequencing and annotation.</title>
        <authorList>
            <consortium name="The Broad Institute Genomics Platform"/>
            <consortium name="The Broad Institute Genome Sequencing Center for Infectious Disease"/>
            <person name="Wu L."/>
            <person name="Ma J."/>
        </authorList>
    </citation>
    <scope>NUCLEOTIDE SEQUENCE [LARGE SCALE GENOMIC DNA]</scope>
    <source>
        <strain evidence="3">JCM 18123</strain>
    </source>
</reference>
<keyword evidence="1" id="KW-0472">Membrane</keyword>
<name>A0ABP9GR40_9ACTN</name>
<feature type="transmembrane region" description="Helical" evidence="1">
    <location>
        <begin position="671"/>
        <end position="689"/>
    </location>
</feature>
<feature type="transmembrane region" description="Helical" evidence="1">
    <location>
        <begin position="404"/>
        <end position="424"/>
    </location>
</feature>
<feature type="transmembrane region" description="Helical" evidence="1">
    <location>
        <begin position="289"/>
        <end position="310"/>
    </location>
</feature>
<protein>
    <recommendedName>
        <fullName evidence="4">PrsW family intramembrane metalloprotease</fullName>
    </recommendedName>
</protein>
<feature type="transmembrane region" description="Helical" evidence="1">
    <location>
        <begin position="710"/>
        <end position="731"/>
    </location>
</feature>